<comment type="subcellular location">
    <subcellularLocation>
        <location evidence="1">Cell inner membrane</location>
        <topology evidence="1">Multi-pass membrane protein</topology>
    </subcellularLocation>
</comment>
<evidence type="ECO:0000256" key="1">
    <source>
        <dbReference type="ARBA" id="ARBA00004429"/>
    </source>
</evidence>
<dbReference type="STRING" id="1122133.SAMN02745157_3045"/>
<accession>A0A1M5FHT8</accession>
<keyword evidence="2" id="KW-0813">Transport</keyword>
<reference evidence="10 11" key="1">
    <citation type="submission" date="2016-11" db="EMBL/GenBank/DDBJ databases">
        <authorList>
            <person name="Jaros S."/>
            <person name="Januszkiewicz K."/>
            <person name="Wedrychowicz H."/>
        </authorList>
    </citation>
    <scope>NUCLEOTIDE SEQUENCE [LARGE SCALE GENOMIC DNA]</scope>
    <source>
        <strain evidence="10 11">DSM 19436</strain>
    </source>
</reference>
<gene>
    <name evidence="10" type="ORF">SAMN02745157_3045</name>
</gene>
<evidence type="ECO:0000256" key="2">
    <source>
        <dbReference type="ARBA" id="ARBA00022448"/>
    </source>
</evidence>
<feature type="transmembrane region" description="Helical" evidence="9">
    <location>
        <begin position="48"/>
        <end position="69"/>
    </location>
</feature>
<dbReference type="InterPro" id="IPR007272">
    <property type="entry name" value="Sulf_transp_TsuA/YedE"/>
</dbReference>
<evidence type="ECO:0000256" key="3">
    <source>
        <dbReference type="ARBA" id="ARBA00022475"/>
    </source>
</evidence>
<dbReference type="PANTHER" id="PTHR30574">
    <property type="entry name" value="INNER MEMBRANE PROTEIN YEDE"/>
    <property type="match status" value="1"/>
</dbReference>
<evidence type="ECO:0000313" key="11">
    <source>
        <dbReference type="Proteomes" id="UP000184485"/>
    </source>
</evidence>
<dbReference type="GO" id="GO:0005886">
    <property type="term" value="C:plasma membrane"/>
    <property type="evidence" value="ECO:0007669"/>
    <property type="project" value="UniProtKB-SubCell"/>
</dbReference>
<keyword evidence="7 9" id="KW-0472">Membrane</keyword>
<proteinExistence type="inferred from homology"/>
<evidence type="ECO:0000256" key="8">
    <source>
        <dbReference type="ARBA" id="ARBA00035655"/>
    </source>
</evidence>
<feature type="transmembrane region" description="Helical" evidence="9">
    <location>
        <begin position="119"/>
        <end position="141"/>
    </location>
</feature>
<dbReference type="OrthoDB" id="9814020at2"/>
<feature type="transmembrane region" description="Helical" evidence="9">
    <location>
        <begin position="89"/>
        <end position="107"/>
    </location>
</feature>
<evidence type="ECO:0000313" key="10">
    <source>
        <dbReference type="EMBL" id="SHF90712.1"/>
    </source>
</evidence>
<protein>
    <submittedName>
        <fullName evidence="10">Uncharacterized protein</fullName>
    </submittedName>
</protein>
<keyword evidence="11" id="KW-1185">Reference proteome</keyword>
<keyword evidence="4" id="KW-0997">Cell inner membrane</keyword>
<evidence type="ECO:0000256" key="7">
    <source>
        <dbReference type="ARBA" id="ARBA00023136"/>
    </source>
</evidence>
<organism evidence="10 11">
    <name type="scientific">Kaistia soli DSM 19436</name>
    <dbReference type="NCBI Taxonomy" id="1122133"/>
    <lineage>
        <taxon>Bacteria</taxon>
        <taxon>Pseudomonadati</taxon>
        <taxon>Pseudomonadota</taxon>
        <taxon>Alphaproteobacteria</taxon>
        <taxon>Hyphomicrobiales</taxon>
        <taxon>Kaistiaceae</taxon>
        <taxon>Kaistia</taxon>
    </lineage>
</organism>
<sequence length="145" mass="14824">MIGFTPVSATIGGALIGLGAGLLWIVNGRVAGISNIFGSLVFGARVDLPWRLLFLVGLPLGAAIGLEFGPDFLSEMSGALPTLDLPSPLIVIAGFLVGVGTALARGCTSGHGVFGLANLSLRSFLAVAIFMTTAVLTVLFAKQWP</sequence>
<dbReference type="Proteomes" id="UP000184485">
    <property type="component" value="Unassembled WGS sequence"/>
</dbReference>
<keyword evidence="6 9" id="KW-1133">Transmembrane helix</keyword>
<dbReference type="AlphaFoldDB" id="A0A1M5FHT8"/>
<evidence type="ECO:0000256" key="9">
    <source>
        <dbReference type="SAM" id="Phobius"/>
    </source>
</evidence>
<evidence type="ECO:0000256" key="6">
    <source>
        <dbReference type="ARBA" id="ARBA00022989"/>
    </source>
</evidence>
<keyword evidence="5 9" id="KW-0812">Transmembrane</keyword>
<feature type="transmembrane region" description="Helical" evidence="9">
    <location>
        <begin position="6"/>
        <end position="27"/>
    </location>
</feature>
<comment type="similarity">
    <text evidence="8">Belongs to the TsuA/YedE (TC 9.B.102) family.</text>
</comment>
<keyword evidence="3" id="KW-1003">Cell membrane</keyword>
<dbReference type="Pfam" id="PF04143">
    <property type="entry name" value="Sulf_transp"/>
    <property type="match status" value="1"/>
</dbReference>
<name>A0A1M5FHT8_9HYPH</name>
<evidence type="ECO:0000256" key="5">
    <source>
        <dbReference type="ARBA" id="ARBA00022692"/>
    </source>
</evidence>
<dbReference type="PANTHER" id="PTHR30574:SF1">
    <property type="entry name" value="SULPHUR TRANSPORT DOMAIN-CONTAINING PROTEIN"/>
    <property type="match status" value="1"/>
</dbReference>
<evidence type="ECO:0000256" key="4">
    <source>
        <dbReference type="ARBA" id="ARBA00022519"/>
    </source>
</evidence>
<dbReference type="EMBL" id="FQUP01000003">
    <property type="protein sequence ID" value="SHF90712.1"/>
    <property type="molecule type" value="Genomic_DNA"/>
</dbReference>
<dbReference type="RefSeq" id="WP_073054347.1">
    <property type="nucleotide sequence ID" value="NZ_FQUP01000003.1"/>
</dbReference>